<sequence>MYTPADTTLPVLKTLSRKIASKKDSLLNSVHKNLSKADSLTPKTGKHLAHLQLHKTGPPAGSDTLANPAPNAIAQDHGVCRIVIGRPIWVADTVKAPLKSDKLPPLPERKVPFLQVHGNILYDVNYYSHIDTPYNETDVYQHTIQTYLDILIKGQYPFRIYLTNHFSNSPLFHNFSDFNLSYTNTAFNQGIKDQLRQQYMNSLPGQQKIDSLENALRNDLAKLNGLHGWMNNPDLIQQLVEAREKAYLAGRNKDTSSWMGNKAGVMGLAGGPQGKVDTAHLDSLYAVRQHQADSLEHEVARLQKLLATTRQAGGAEENKNLQDLQNAESPGQLEKEMRVLHLSDSSLPKGYKTLMAVKSVSVGRSIVNYSELSAKDISINGLQAEYNPSNYYAVATGVVDYRFRDFLLQQPGQPRQYMNVLRYGRGMRDGNSVILTWYQGKRQLYSASSIDTGQTQVPASNLMGLTLQGNYKVTKNILVTAEVAKSSVPAYVSDSSKKEGGLAGQMLHMSDRSNEAYSVMANAFFPATQTRLRGSFKHLGENFQSFSVFTDGSAQTAWNGSLDQLLFKRQLDLVLSAYTNDFSNPYISQQYRSTTVFKSIQATWRRRNWPVLSVGYFPSSQLTKLGNGSYEENLFYTMVGNATYTYTFHKLMMNTTLVYTQFYNRASDSGFTYFNTKNLLLSQSVFLSRLTLQGNASAAANTDYNLYTLEGKAQYNLTKNLQVGAGVKYNEQTVYDIQQWGYSGELTWRIRKLGQIQFSADKGFIPGMNNRLVPNNTGRLTYFKTF</sequence>
<evidence type="ECO:0000313" key="2">
    <source>
        <dbReference type="Proteomes" id="UP000294498"/>
    </source>
</evidence>
<accession>A0A4R8DXX0</accession>
<dbReference type="EMBL" id="SODV01000001">
    <property type="protein sequence ID" value="TDX02415.1"/>
    <property type="molecule type" value="Genomic_DNA"/>
</dbReference>
<dbReference type="Proteomes" id="UP000294498">
    <property type="component" value="Unassembled WGS sequence"/>
</dbReference>
<proteinExistence type="predicted"/>
<keyword evidence="2" id="KW-1185">Reference proteome</keyword>
<comment type="caution">
    <text evidence="1">The sequence shown here is derived from an EMBL/GenBank/DDBJ whole genome shotgun (WGS) entry which is preliminary data.</text>
</comment>
<dbReference type="AlphaFoldDB" id="A0A4R8DXX0"/>
<name>A0A4R8DXX0_9BACT</name>
<gene>
    <name evidence="1" type="ORF">EDB95_3473</name>
</gene>
<protein>
    <submittedName>
        <fullName evidence="1">Uncharacterized protein</fullName>
    </submittedName>
</protein>
<reference evidence="1 2" key="1">
    <citation type="submission" date="2019-03" db="EMBL/GenBank/DDBJ databases">
        <title>Genomic Encyclopedia of Type Strains, Phase IV (KMG-IV): sequencing the most valuable type-strain genomes for metagenomic binning, comparative biology and taxonomic classification.</title>
        <authorList>
            <person name="Goeker M."/>
        </authorList>
    </citation>
    <scope>NUCLEOTIDE SEQUENCE [LARGE SCALE GENOMIC DNA]</scope>
    <source>
        <strain evidence="1 2">DSM 100059</strain>
    </source>
</reference>
<evidence type="ECO:0000313" key="1">
    <source>
        <dbReference type="EMBL" id="TDX02415.1"/>
    </source>
</evidence>
<organism evidence="1 2">
    <name type="scientific">Dinghuibacter silviterrae</name>
    <dbReference type="NCBI Taxonomy" id="1539049"/>
    <lineage>
        <taxon>Bacteria</taxon>
        <taxon>Pseudomonadati</taxon>
        <taxon>Bacteroidota</taxon>
        <taxon>Chitinophagia</taxon>
        <taxon>Chitinophagales</taxon>
        <taxon>Chitinophagaceae</taxon>
        <taxon>Dinghuibacter</taxon>
    </lineage>
</organism>